<evidence type="ECO:0000313" key="2">
    <source>
        <dbReference type="Proteomes" id="UP000696573"/>
    </source>
</evidence>
<reference evidence="1" key="1">
    <citation type="submission" date="2021-10" db="EMBL/GenBank/DDBJ databases">
        <authorList>
            <person name="Piombo E."/>
        </authorList>
    </citation>
    <scope>NUCLEOTIDE SEQUENCE</scope>
</reference>
<name>A0A9N9YEX1_9HYPO</name>
<proteinExistence type="predicted"/>
<evidence type="ECO:0000313" key="1">
    <source>
        <dbReference type="EMBL" id="CAH0021021.1"/>
    </source>
</evidence>
<gene>
    <name evidence="1" type="ORF">CRHIZ90672A_00017521</name>
</gene>
<comment type="caution">
    <text evidence="1">The sequence shown here is derived from an EMBL/GenBank/DDBJ whole genome shotgun (WGS) entry which is preliminary data.</text>
</comment>
<dbReference type="EMBL" id="CABFNQ020000648">
    <property type="protein sequence ID" value="CAH0021021.1"/>
    <property type="molecule type" value="Genomic_DNA"/>
</dbReference>
<keyword evidence="2" id="KW-1185">Reference proteome</keyword>
<organism evidence="1 2">
    <name type="scientific">Clonostachys rhizophaga</name>
    <dbReference type="NCBI Taxonomy" id="160324"/>
    <lineage>
        <taxon>Eukaryota</taxon>
        <taxon>Fungi</taxon>
        <taxon>Dikarya</taxon>
        <taxon>Ascomycota</taxon>
        <taxon>Pezizomycotina</taxon>
        <taxon>Sordariomycetes</taxon>
        <taxon>Hypocreomycetidae</taxon>
        <taxon>Hypocreales</taxon>
        <taxon>Bionectriaceae</taxon>
        <taxon>Clonostachys</taxon>
    </lineage>
</organism>
<dbReference type="OrthoDB" id="10536109at2759"/>
<sequence>MGLSAAKTLSLDRGYVRSQPAPPPAIRLAEFYHFSIPISFSEIGESEVASARSSAPTDADIDGYAQCLAACVPQLMNTQGPELDADEC</sequence>
<protein>
    <submittedName>
        <fullName evidence="1">Uncharacterized protein</fullName>
    </submittedName>
</protein>
<accession>A0A9N9YEX1</accession>
<dbReference type="AlphaFoldDB" id="A0A9N9YEX1"/>
<dbReference type="Proteomes" id="UP000696573">
    <property type="component" value="Unassembled WGS sequence"/>
</dbReference>